<comment type="caution">
    <text evidence="2">The sequence shown here is derived from an EMBL/GenBank/DDBJ whole genome shotgun (WGS) entry which is preliminary data.</text>
</comment>
<name>A0AAV4NDT6_9ARAC</name>
<feature type="compositionally biased region" description="Polar residues" evidence="1">
    <location>
        <begin position="132"/>
        <end position="143"/>
    </location>
</feature>
<feature type="compositionally biased region" description="Basic and acidic residues" evidence="1">
    <location>
        <begin position="19"/>
        <end position="34"/>
    </location>
</feature>
<evidence type="ECO:0000256" key="1">
    <source>
        <dbReference type="SAM" id="MobiDB-lite"/>
    </source>
</evidence>
<keyword evidence="3" id="KW-1185">Reference proteome</keyword>
<feature type="region of interest" description="Disordered" evidence="1">
    <location>
        <begin position="19"/>
        <end position="42"/>
    </location>
</feature>
<dbReference type="AlphaFoldDB" id="A0AAV4NDT6"/>
<proteinExistence type="predicted"/>
<dbReference type="Proteomes" id="UP001054837">
    <property type="component" value="Unassembled WGS sequence"/>
</dbReference>
<sequence>MFALFLEREKREWDGVKEYEKKEKNNGERGEKKGSLSIRGKRQPAERIVNSFFFFPLLSPPENKKHIVVSTKNQRGTERFTRRVKPLKLQTSSQTRDVTHVRFVSGVRATDMGWEKKRKIMPKEVEKKDCYQSESNATGRTHG</sequence>
<organism evidence="2 3">
    <name type="scientific">Caerostris darwini</name>
    <dbReference type="NCBI Taxonomy" id="1538125"/>
    <lineage>
        <taxon>Eukaryota</taxon>
        <taxon>Metazoa</taxon>
        <taxon>Ecdysozoa</taxon>
        <taxon>Arthropoda</taxon>
        <taxon>Chelicerata</taxon>
        <taxon>Arachnida</taxon>
        <taxon>Araneae</taxon>
        <taxon>Araneomorphae</taxon>
        <taxon>Entelegynae</taxon>
        <taxon>Araneoidea</taxon>
        <taxon>Araneidae</taxon>
        <taxon>Caerostris</taxon>
    </lineage>
</organism>
<evidence type="ECO:0000313" key="2">
    <source>
        <dbReference type="EMBL" id="GIX82989.1"/>
    </source>
</evidence>
<gene>
    <name evidence="2" type="ORF">CDAR_185541</name>
</gene>
<accession>A0AAV4NDT6</accession>
<evidence type="ECO:0000313" key="3">
    <source>
        <dbReference type="Proteomes" id="UP001054837"/>
    </source>
</evidence>
<reference evidence="2 3" key="1">
    <citation type="submission" date="2021-06" db="EMBL/GenBank/DDBJ databases">
        <title>Caerostris darwini draft genome.</title>
        <authorList>
            <person name="Kono N."/>
            <person name="Arakawa K."/>
        </authorList>
    </citation>
    <scope>NUCLEOTIDE SEQUENCE [LARGE SCALE GENOMIC DNA]</scope>
</reference>
<dbReference type="EMBL" id="BPLQ01001561">
    <property type="protein sequence ID" value="GIX82989.1"/>
    <property type="molecule type" value="Genomic_DNA"/>
</dbReference>
<feature type="region of interest" description="Disordered" evidence="1">
    <location>
        <begin position="123"/>
        <end position="143"/>
    </location>
</feature>
<protein>
    <submittedName>
        <fullName evidence="2">Uncharacterized protein</fullName>
    </submittedName>
</protein>